<dbReference type="GeneTree" id="ENSGT00390000013749"/>
<comment type="subcellular location">
    <subcellularLocation>
        <location evidence="1">Membrane</location>
        <topology evidence="1">Multi-pass membrane protein</topology>
    </subcellularLocation>
</comment>
<keyword evidence="4 7" id="KW-0812">Transmembrane</keyword>
<dbReference type="GO" id="GO:0016020">
    <property type="term" value="C:membrane"/>
    <property type="evidence" value="ECO:0007669"/>
    <property type="project" value="UniProtKB-SubCell"/>
</dbReference>
<gene>
    <name evidence="8" type="primary">tmem192</name>
</gene>
<sequence>CKRKSTGLGSGDLTQSADEDGFLDAPLLPSQKLQSVIRPHFHPVPTICISILLALVNLAYVTLAVVAIYFCLFSEKEKKCKQSIDPFQLSTVLVISKLVLWLLHVVNERFAQHHHCKARSRGFLHLYRSTRHLKALPLIIHSTGNAALLLILSVQDSFTSNSQLYPCLILSVLLLELILSVICLIIYTVRIYRFNKSKPRPDIIEEEKINAFHGHVNPEIGFRHSASLEEVVEKQGDTIEYLKHHNALLSKQLLALASNQD</sequence>
<dbReference type="PANTHER" id="PTHR31592:SF1">
    <property type="entry name" value="TRANSMEMBRANE PROTEIN 192"/>
    <property type="match status" value="1"/>
</dbReference>
<dbReference type="AlphaFoldDB" id="A0A6I8PW58"/>
<name>A0A6I8PW58_XENTR</name>
<accession>A0A6I8PW58</accession>
<feature type="transmembrane region" description="Helical" evidence="7">
    <location>
        <begin position="167"/>
        <end position="189"/>
    </location>
</feature>
<evidence type="ECO:0000256" key="2">
    <source>
        <dbReference type="ARBA" id="ARBA00006314"/>
    </source>
</evidence>
<comment type="similarity">
    <text evidence="2">Belongs to the TMEM192 family.</text>
</comment>
<keyword evidence="5 7" id="KW-1133">Transmembrane helix</keyword>
<evidence type="ECO:0000256" key="7">
    <source>
        <dbReference type="SAM" id="Phobius"/>
    </source>
</evidence>
<organism evidence="8">
    <name type="scientific">Xenopus tropicalis</name>
    <name type="common">Western clawed frog</name>
    <name type="synonym">Silurana tropicalis</name>
    <dbReference type="NCBI Taxonomy" id="8364"/>
    <lineage>
        <taxon>Eukaryota</taxon>
        <taxon>Metazoa</taxon>
        <taxon>Chordata</taxon>
        <taxon>Craniata</taxon>
        <taxon>Vertebrata</taxon>
        <taxon>Euteleostomi</taxon>
        <taxon>Amphibia</taxon>
        <taxon>Batrachia</taxon>
        <taxon>Anura</taxon>
        <taxon>Pipoidea</taxon>
        <taxon>Pipidae</taxon>
        <taxon>Xenopodinae</taxon>
        <taxon>Xenopus</taxon>
        <taxon>Silurana</taxon>
    </lineage>
</organism>
<evidence type="ECO:0000256" key="3">
    <source>
        <dbReference type="ARBA" id="ARBA00014635"/>
    </source>
</evidence>
<evidence type="ECO:0000256" key="5">
    <source>
        <dbReference type="ARBA" id="ARBA00022989"/>
    </source>
</evidence>
<feature type="transmembrane region" description="Helical" evidence="7">
    <location>
        <begin position="135"/>
        <end position="155"/>
    </location>
</feature>
<protein>
    <recommendedName>
        <fullName evidence="3">Transmembrane protein 192</fullName>
    </recommendedName>
</protein>
<dbReference type="Bgee" id="ENSXETG00000017061">
    <property type="expression patterns" value="Expressed in egg cell and 12 other cell types or tissues"/>
</dbReference>
<dbReference type="PANTHER" id="PTHR31592">
    <property type="entry name" value="TRANSMEMBRANE PROTEIN 192"/>
    <property type="match status" value="1"/>
</dbReference>
<evidence type="ECO:0000256" key="4">
    <source>
        <dbReference type="ARBA" id="ARBA00022692"/>
    </source>
</evidence>
<keyword evidence="6 7" id="KW-0472">Membrane</keyword>
<dbReference type="Pfam" id="PF14802">
    <property type="entry name" value="TMEM192"/>
    <property type="match status" value="1"/>
</dbReference>
<evidence type="ECO:0000256" key="6">
    <source>
        <dbReference type="ARBA" id="ARBA00023136"/>
    </source>
</evidence>
<reference evidence="8" key="1">
    <citation type="journal article" date="2010" name="Science">
        <title>The genome of the Western clawed frog Xenopus tropicalis.</title>
        <authorList>
            <person name="Hellsten U."/>
            <person name="Harland R.M."/>
            <person name="Gilchrist M.J."/>
            <person name="Hendrix D."/>
            <person name="Jurka J."/>
            <person name="Kapitonov V."/>
            <person name="Ovcharenko I."/>
            <person name="Putnam N.H."/>
            <person name="Shu S."/>
            <person name="Taher L."/>
            <person name="Blitz I.L."/>
            <person name="Blumberg B."/>
            <person name="Dichmann D.S."/>
            <person name="Dubchak I."/>
            <person name="Amaya E."/>
            <person name="Detter J.C."/>
            <person name="Fletcher R."/>
            <person name="Gerhard D.S."/>
            <person name="Goodstein D."/>
            <person name="Graves T."/>
            <person name="Grigoriev I.V."/>
            <person name="Grimwood J."/>
            <person name="Kawashima T."/>
            <person name="Lindquist E."/>
            <person name="Lucas S.M."/>
            <person name="Mead P.E."/>
            <person name="Mitros T."/>
            <person name="Ogino H."/>
            <person name="Ohta Y."/>
            <person name="Poliakov A.V."/>
            <person name="Pollet N."/>
            <person name="Robert J."/>
            <person name="Salamov A."/>
            <person name="Sater A.K."/>
            <person name="Schmutz J."/>
            <person name="Terry A."/>
            <person name="Vize P.D."/>
            <person name="Warren W.C."/>
            <person name="Wells D."/>
            <person name="Wills A."/>
            <person name="Wilson R.K."/>
            <person name="Zimmerman L.B."/>
            <person name="Zorn A.M."/>
            <person name="Grainger R."/>
            <person name="Grammer T."/>
            <person name="Khokha M.K."/>
            <person name="Richardson P.M."/>
            <person name="Rokhsar D.S."/>
        </authorList>
    </citation>
    <scope>NUCLEOTIDE SEQUENCE [LARGE SCALE GENOMIC DNA]</scope>
    <source>
        <strain evidence="8">Nigerian</strain>
    </source>
</reference>
<reference evidence="8" key="2">
    <citation type="submission" date="2020-05" db="UniProtKB">
        <authorList>
            <consortium name="Ensembl"/>
        </authorList>
    </citation>
    <scope>IDENTIFICATION</scope>
</reference>
<evidence type="ECO:0000313" key="8">
    <source>
        <dbReference type="Ensembl" id="ENSXETP00000059816"/>
    </source>
</evidence>
<evidence type="ECO:0000256" key="1">
    <source>
        <dbReference type="ARBA" id="ARBA00004141"/>
    </source>
</evidence>
<dbReference type="Ensembl" id="ENSXETT00000065702">
    <property type="protein sequence ID" value="ENSXETP00000059816"/>
    <property type="gene ID" value="ENSXETG00000017061"/>
</dbReference>
<proteinExistence type="inferred from homology"/>
<feature type="transmembrane region" description="Helical" evidence="7">
    <location>
        <begin position="44"/>
        <end position="72"/>
    </location>
</feature>
<dbReference type="Xenbase" id="XB-GENE-5751968">
    <property type="gene designation" value="tmem192"/>
</dbReference>
<dbReference type="InterPro" id="IPR029399">
    <property type="entry name" value="TMEM192"/>
</dbReference>